<dbReference type="Gene3D" id="3.10.350.10">
    <property type="entry name" value="LysM domain"/>
    <property type="match status" value="1"/>
</dbReference>
<dbReference type="EMBL" id="JACHFQ010000001">
    <property type="protein sequence ID" value="MBB5225149.1"/>
    <property type="molecule type" value="Genomic_DNA"/>
</dbReference>
<evidence type="ECO:0000313" key="5">
    <source>
        <dbReference type="Proteomes" id="UP000518887"/>
    </source>
</evidence>
<feature type="compositionally biased region" description="Polar residues" evidence="1">
    <location>
        <begin position="192"/>
        <end position="203"/>
    </location>
</feature>
<dbReference type="Proteomes" id="UP000518887">
    <property type="component" value="Unassembled WGS sequence"/>
</dbReference>
<dbReference type="CDD" id="cd00118">
    <property type="entry name" value="LysM"/>
    <property type="match status" value="1"/>
</dbReference>
<comment type="caution">
    <text evidence="4">The sequence shown here is derived from an EMBL/GenBank/DDBJ whole genome shotgun (WGS) entry which is preliminary data.</text>
</comment>
<feature type="domain" description="LysM" evidence="3">
    <location>
        <begin position="57"/>
        <end position="110"/>
    </location>
</feature>
<feature type="chain" id="PRO_5030592577" evidence="2">
    <location>
        <begin position="22"/>
        <end position="209"/>
    </location>
</feature>
<dbReference type="RefSeq" id="WP_184657111.1">
    <property type="nucleotide sequence ID" value="NZ_CP031518.1"/>
</dbReference>
<dbReference type="PROSITE" id="PS51257">
    <property type="entry name" value="PROKAR_LIPOPROTEIN"/>
    <property type="match status" value="1"/>
</dbReference>
<gene>
    <name evidence="4" type="ORF">HNP76_000489</name>
</gene>
<keyword evidence="5" id="KW-1185">Reference proteome</keyword>
<dbReference type="InterPro" id="IPR036779">
    <property type="entry name" value="LysM_dom_sf"/>
</dbReference>
<evidence type="ECO:0000256" key="1">
    <source>
        <dbReference type="SAM" id="MobiDB-lite"/>
    </source>
</evidence>
<keyword evidence="2" id="KW-0732">Signal</keyword>
<feature type="compositionally biased region" description="Basic and acidic residues" evidence="1">
    <location>
        <begin position="172"/>
        <end position="190"/>
    </location>
</feature>
<dbReference type="Pfam" id="PF01476">
    <property type="entry name" value="LysM"/>
    <property type="match status" value="1"/>
</dbReference>
<dbReference type="AlphaFoldDB" id="A0A7W8G7H3"/>
<sequence length="209" mass="22382">MKKIVLLALSLVAVFGMISCATTSTMDPAAQKQAAINKSFDQVYSSHAGNLVMDGAKNYTVKKGDTLTSITKTFYAGDDENGYYFPIIMLASRNVVSDPELITPGMKLTIPNFEKNIKDKAVAKKMSTFFRDLTGVYRQKDTPAAADILPHLIEIADLLAKGGPTAIAEAEAAAKKSEKPAATEAKETKSEGSNSSKPKTSTEPVVMPN</sequence>
<evidence type="ECO:0000259" key="3">
    <source>
        <dbReference type="PROSITE" id="PS51782"/>
    </source>
</evidence>
<organism evidence="4 5">
    <name type="scientific">Treponema ruminis</name>
    <dbReference type="NCBI Taxonomy" id="744515"/>
    <lineage>
        <taxon>Bacteria</taxon>
        <taxon>Pseudomonadati</taxon>
        <taxon>Spirochaetota</taxon>
        <taxon>Spirochaetia</taxon>
        <taxon>Spirochaetales</taxon>
        <taxon>Treponemataceae</taxon>
        <taxon>Treponema</taxon>
    </lineage>
</organism>
<evidence type="ECO:0000313" key="4">
    <source>
        <dbReference type="EMBL" id="MBB5225149.1"/>
    </source>
</evidence>
<protein>
    <submittedName>
        <fullName evidence="4">Spore germination protein YaaH</fullName>
    </submittedName>
</protein>
<feature type="signal peptide" evidence="2">
    <location>
        <begin position="1"/>
        <end position="21"/>
    </location>
</feature>
<name>A0A7W8G7H3_9SPIR</name>
<feature type="region of interest" description="Disordered" evidence="1">
    <location>
        <begin position="169"/>
        <end position="209"/>
    </location>
</feature>
<reference evidence="4 5" key="1">
    <citation type="submission" date="2020-08" db="EMBL/GenBank/DDBJ databases">
        <title>Genomic Encyclopedia of Type Strains, Phase IV (KMG-IV): sequencing the most valuable type-strain genomes for metagenomic binning, comparative biology and taxonomic classification.</title>
        <authorList>
            <person name="Goeker M."/>
        </authorList>
    </citation>
    <scope>NUCLEOTIDE SEQUENCE [LARGE SCALE GENOMIC DNA]</scope>
    <source>
        <strain evidence="4 5">DSM 103462</strain>
    </source>
</reference>
<dbReference type="InterPro" id="IPR018392">
    <property type="entry name" value="LysM"/>
</dbReference>
<proteinExistence type="predicted"/>
<accession>A0A7W8G7H3</accession>
<dbReference type="PROSITE" id="PS51782">
    <property type="entry name" value="LYSM"/>
    <property type="match status" value="1"/>
</dbReference>
<evidence type="ECO:0000256" key="2">
    <source>
        <dbReference type="SAM" id="SignalP"/>
    </source>
</evidence>